<dbReference type="InterPro" id="IPR027806">
    <property type="entry name" value="HARBI1_dom"/>
</dbReference>
<dbReference type="PANTHER" id="PTHR23080:SF141">
    <property type="entry name" value="TRANSPOSASE HELIX-TURN-HELIX DOMAIN-CONTAINING PROTEIN"/>
    <property type="match status" value="1"/>
</dbReference>
<reference evidence="9" key="1">
    <citation type="submission" date="2019-08" db="EMBL/GenBank/DDBJ databases">
        <title>The improved chromosome-level genome for the pearl oyster Pinctada fucata martensii using PacBio sequencing and Hi-C.</title>
        <authorList>
            <person name="Zheng Z."/>
        </authorList>
    </citation>
    <scope>NUCLEOTIDE SEQUENCE</scope>
    <source>
        <strain evidence="9">ZZ-2019</strain>
        <tissue evidence="9">Adductor muscle</tissue>
    </source>
</reference>
<evidence type="ECO:0000256" key="1">
    <source>
        <dbReference type="ARBA" id="ARBA00001968"/>
    </source>
</evidence>
<keyword evidence="4" id="KW-0862">Zinc</keyword>
<dbReference type="SMART" id="SM00980">
    <property type="entry name" value="THAP"/>
    <property type="match status" value="1"/>
</dbReference>
<evidence type="ECO:0000256" key="6">
    <source>
        <dbReference type="PROSITE-ProRule" id="PRU00309"/>
    </source>
</evidence>
<dbReference type="GO" id="GO:0008270">
    <property type="term" value="F:zinc ion binding"/>
    <property type="evidence" value="ECO:0007669"/>
    <property type="project" value="UniProtKB-KW"/>
</dbReference>
<dbReference type="SMART" id="SM00692">
    <property type="entry name" value="DM3"/>
    <property type="match status" value="1"/>
</dbReference>
<comment type="cofactor">
    <cofactor evidence="1">
        <name>a divalent metal cation</name>
        <dbReference type="ChEBI" id="CHEBI:60240"/>
    </cofactor>
</comment>
<evidence type="ECO:0000313" key="9">
    <source>
        <dbReference type="EMBL" id="KAK3095162.1"/>
    </source>
</evidence>
<keyword evidence="10" id="KW-1185">Reference proteome</keyword>
<evidence type="ECO:0000256" key="5">
    <source>
        <dbReference type="ARBA" id="ARBA00023125"/>
    </source>
</evidence>
<keyword evidence="2" id="KW-0479">Metal-binding</keyword>
<evidence type="ECO:0000313" key="10">
    <source>
        <dbReference type="Proteomes" id="UP001186944"/>
    </source>
</evidence>
<dbReference type="Proteomes" id="UP001186944">
    <property type="component" value="Unassembled WGS sequence"/>
</dbReference>
<evidence type="ECO:0000256" key="7">
    <source>
        <dbReference type="SAM" id="MobiDB-lite"/>
    </source>
</evidence>
<dbReference type="PANTHER" id="PTHR23080">
    <property type="entry name" value="THAP DOMAIN PROTEIN"/>
    <property type="match status" value="1"/>
</dbReference>
<evidence type="ECO:0000256" key="4">
    <source>
        <dbReference type="ARBA" id="ARBA00022833"/>
    </source>
</evidence>
<organism evidence="9 10">
    <name type="scientific">Pinctada imbricata</name>
    <name type="common">Atlantic pearl-oyster</name>
    <name type="synonym">Pinctada martensii</name>
    <dbReference type="NCBI Taxonomy" id="66713"/>
    <lineage>
        <taxon>Eukaryota</taxon>
        <taxon>Metazoa</taxon>
        <taxon>Spiralia</taxon>
        <taxon>Lophotrochozoa</taxon>
        <taxon>Mollusca</taxon>
        <taxon>Bivalvia</taxon>
        <taxon>Autobranchia</taxon>
        <taxon>Pteriomorphia</taxon>
        <taxon>Pterioida</taxon>
        <taxon>Pterioidea</taxon>
        <taxon>Pteriidae</taxon>
        <taxon>Pinctada</taxon>
    </lineage>
</organism>
<dbReference type="AlphaFoldDB" id="A0AA89C572"/>
<dbReference type="SUPFAM" id="SSF57716">
    <property type="entry name" value="Glucocorticoid receptor-like (DNA-binding domain)"/>
    <property type="match status" value="1"/>
</dbReference>
<dbReference type="InterPro" id="IPR006612">
    <property type="entry name" value="THAP_Znf"/>
</dbReference>
<keyword evidence="5 6" id="KW-0238">DNA-binding</keyword>
<evidence type="ECO:0000256" key="3">
    <source>
        <dbReference type="ARBA" id="ARBA00022771"/>
    </source>
</evidence>
<evidence type="ECO:0000259" key="8">
    <source>
        <dbReference type="PROSITE" id="PS50950"/>
    </source>
</evidence>
<dbReference type="GO" id="GO:0003677">
    <property type="term" value="F:DNA binding"/>
    <property type="evidence" value="ECO:0007669"/>
    <property type="project" value="UniProtKB-UniRule"/>
</dbReference>
<comment type="caution">
    <text evidence="9">The sequence shown here is derived from an EMBL/GenBank/DDBJ whole genome shotgun (WGS) entry which is preliminary data.</text>
</comment>
<evidence type="ECO:0000256" key="2">
    <source>
        <dbReference type="ARBA" id="ARBA00022723"/>
    </source>
</evidence>
<dbReference type="Pfam" id="PF05485">
    <property type="entry name" value="THAP"/>
    <property type="match status" value="1"/>
</dbReference>
<name>A0AA89C572_PINIB</name>
<sequence length="348" mass="39416">MGGGDRCAVGGCNNDRRYPERYIIRSHVSNLQFHSLPKDLRLREIWHKKISQGRKNYKPSDYVKICSNHFEDGERTARCQIPTLFLTPGDFSTQHSPHKRKNRSTSGVTPKQAAKATPDQETDTDRNNNACIFDSLLSSIFITWVRLMRLELSSLIVWPSREVVRQNLPDCFQHFYPKLRCIIDCTEVFIETPSSLDTQAKCWSDYKHNCTVTFLVAITPNGSISYVSPCYGGRASDKFITNDCNFLNLLEPYDQVMADRGFKIKEDLMTVQATLAIPPSTVGSLQMCSSAVKDTSKIANVRIYVEQAIGRLKNYRFLKNEIPITCLPVVDDIVIVSCALCNLLDPLC</sequence>
<gene>
    <name evidence="9" type="ORF">FSP39_010913</name>
</gene>
<feature type="domain" description="THAP-type" evidence="8">
    <location>
        <begin position="1"/>
        <end position="85"/>
    </location>
</feature>
<proteinExistence type="predicted"/>
<dbReference type="Pfam" id="PF13359">
    <property type="entry name" value="DDE_Tnp_4"/>
    <property type="match status" value="1"/>
</dbReference>
<accession>A0AA89C572</accession>
<dbReference type="PROSITE" id="PS50950">
    <property type="entry name" value="ZF_THAP"/>
    <property type="match status" value="1"/>
</dbReference>
<keyword evidence="3 6" id="KW-0863">Zinc-finger</keyword>
<feature type="region of interest" description="Disordered" evidence="7">
    <location>
        <begin position="90"/>
        <end position="124"/>
    </location>
</feature>
<protein>
    <recommendedName>
        <fullName evidence="8">THAP-type domain-containing protein</fullName>
    </recommendedName>
</protein>
<dbReference type="EMBL" id="VSWD01000008">
    <property type="protein sequence ID" value="KAK3095162.1"/>
    <property type="molecule type" value="Genomic_DNA"/>
</dbReference>